<dbReference type="Proteomes" id="UP000283269">
    <property type="component" value="Unassembled WGS sequence"/>
</dbReference>
<evidence type="ECO:0000313" key="3">
    <source>
        <dbReference type="Proteomes" id="UP000283269"/>
    </source>
</evidence>
<organism evidence="2 3">
    <name type="scientific">Psilocybe cyanescens</name>
    <dbReference type="NCBI Taxonomy" id="93625"/>
    <lineage>
        <taxon>Eukaryota</taxon>
        <taxon>Fungi</taxon>
        <taxon>Dikarya</taxon>
        <taxon>Basidiomycota</taxon>
        <taxon>Agaricomycotina</taxon>
        <taxon>Agaricomycetes</taxon>
        <taxon>Agaricomycetidae</taxon>
        <taxon>Agaricales</taxon>
        <taxon>Agaricineae</taxon>
        <taxon>Strophariaceae</taxon>
        <taxon>Psilocybe</taxon>
    </lineage>
</organism>
<gene>
    <name evidence="2" type="ORF">CVT25_006949</name>
</gene>
<dbReference type="OrthoDB" id="3205170at2759"/>
<feature type="compositionally biased region" description="Acidic residues" evidence="1">
    <location>
        <begin position="144"/>
        <end position="156"/>
    </location>
</feature>
<evidence type="ECO:0000256" key="1">
    <source>
        <dbReference type="SAM" id="MobiDB-lite"/>
    </source>
</evidence>
<feature type="region of interest" description="Disordered" evidence="1">
    <location>
        <begin position="1"/>
        <end position="21"/>
    </location>
</feature>
<comment type="caution">
    <text evidence="2">The sequence shown here is derived from an EMBL/GenBank/DDBJ whole genome shotgun (WGS) entry which is preliminary data.</text>
</comment>
<name>A0A409VSI5_PSICY</name>
<feature type="compositionally biased region" description="Polar residues" evidence="1">
    <location>
        <begin position="8"/>
        <end position="21"/>
    </location>
</feature>
<feature type="region of interest" description="Disordered" evidence="1">
    <location>
        <begin position="140"/>
        <end position="163"/>
    </location>
</feature>
<reference evidence="2 3" key="1">
    <citation type="journal article" date="2018" name="Evol. Lett.">
        <title>Horizontal gene cluster transfer increased hallucinogenic mushroom diversity.</title>
        <authorList>
            <person name="Reynolds H.T."/>
            <person name="Vijayakumar V."/>
            <person name="Gluck-Thaler E."/>
            <person name="Korotkin H.B."/>
            <person name="Matheny P.B."/>
            <person name="Slot J.C."/>
        </authorList>
    </citation>
    <scope>NUCLEOTIDE SEQUENCE [LARGE SCALE GENOMIC DNA]</scope>
    <source>
        <strain evidence="2 3">2631</strain>
    </source>
</reference>
<dbReference type="AlphaFoldDB" id="A0A409VSI5"/>
<dbReference type="InParanoid" id="A0A409VSI5"/>
<proteinExistence type="predicted"/>
<sequence>MPVATAHRLTTSSSLVNRTSKSSVPTKLHSINEAQVKAWSEALTVRALHNTEEELEPEDEAEYPFKDQDLVWVRTKGAKWLYGKVSGGPSLIRAGRTRYRKEGLFYPVKFGDRLHLRKYFAPTNGEIKPDTKAVRRSMIQEGLIDGDTDENEESDPSDGSYVD</sequence>
<accession>A0A409VSI5</accession>
<evidence type="ECO:0000313" key="2">
    <source>
        <dbReference type="EMBL" id="PPQ69232.1"/>
    </source>
</evidence>
<protein>
    <submittedName>
        <fullName evidence="2">Uncharacterized protein</fullName>
    </submittedName>
</protein>
<keyword evidence="3" id="KW-1185">Reference proteome</keyword>
<dbReference type="EMBL" id="NHYD01003939">
    <property type="protein sequence ID" value="PPQ69232.1"/>
    <property type="molecule type" value="Genomic_DNA"/>
</dbReference>